<evidence type="ECO:0000256" key="4">
    <source>
        <dbReference type="SAM" id="SignalP"/>
    </source>
</evidence>
<reference evidence="6" key="1">
    <citation type="submission" date="2015-06" db="EMBL/GenBank/DDBJ databases">
        <authorList>
            <person name="Bertelli C."/>
        </authorList>
    </citation>
    <scope>NUCLEOTIDE SEQUENCE [LARGE SCALE GENOMIC DNA]</scope>
    <source>
        <strain evidence="6">CRIB-30</strain>
    </source>
</reference>
<dbReference type="GO" id="GO:0051082">
    <property type="term" value="F:unfolded protein binding"/>
    <property type="evidence" value="ECO:0007669"/>
    <property type="project" value="InterPro"/>
</dbReference>
<comment type="similarity">
    <text evidence="1">Belongs to the Skp family.</text>
</comment>
<keyword evidence="2 4" id="KW-0732">Signal</keyword>
<organism evidence="5 6">
    <name type="scientific">Estrella lausannensis</name>
    <dbReference type="NCBI Taxonomy" id="483423"/>
    <lineage>
        <taxon>Bacteria</taxon>
        <taxon>Pseudomonadati</taxon>
        <taxon>Chlamydiota</taxon>
        <taxon>Chlamydiia</taxon>
        <taxon>Parachlamydiales</taxon>
        <taxon>Candidatus Criblamydiaceae</taxon>
        <taxon>Estrella</taxon>
    </lineage>
</organism>
<gene>
    <name evidence="5" type="primary">ompH</name>
    <name evidence="5" type="ORF">ELAC_2075</name>
</gene>
<evidence type="ECO:0000313" key="6">
    <source>
        <dbReference type="Proteomes" id="UP000220251"/>
    </source>
</evidence>
<dbReference type="RefSeq" id="WP_098039263.1">
    <property type="nucleotide sequence ID" value="NZ_CWGJ01000028.1"/>
</dbReference>
<proteinExistence type="inferred from homology"/>
<feature type="signal peptide" evidence="4">
    <location>
        <begin position="1"/>
        <end position="29"/>
    </location>
</feature>
<feature type="coiled-coil region" evidence="3">
    <location>
        <begin position="62"/>
        <end position="121"/>
    </location>
</feature>
<dbReference type="PANTHER" id="PTHR35089:SF1">
    <property type="entry name" value="CHAPERONE PROTEIN SKP"/>
    <property type="match status" value="1"/>
</dbReference>
<evidence type="ECO:0000256" key="3">
    <source>
        <dbReference type="SAM" id="Coils"/>
    </source>
</evidence>
<keyword evidence="3" id="KW-0175">Coiled coil</keyword>
<dbReference type="EMBL" id="CWGJ01000028">
    <property type="protein sequence ID" value="CRX39396.1"/>
    <property type="molecule type" value="Genomic_DNA"/>
</dbReference>
<dbReference type="InterPro" id="IPR005632">
    <property type="entry name" value="Chaperone_Skp"/>
</dbReference>
<protein>
    <submittedName>
        <fullName evidence="5">Skp-like protein</fullName>
    </submittedName>
</protein>
<dbReference type="GO" id="GO:0005829">
    <property type="term" value="C:cytosol"/>
    <property type="evidence" value="ECO:0007669"/>
    <property type="project" value="TreeGrafter"/>
</dbReference>
<dbReference type="SUPFAM" id="SSF111384">
    <property type="entry name" value="OmpH-like"/>
    <property type="match status" value="1"/>
</dbReference>
<evidence type="ECO:0000256" key="2">
    <source>
        <dbReference type="ARBA" id="ARBA00022729"/>
    </source>
</evidence>
<evidence type="ECO:0000313" key="5">
    <source>
        <dbReference type="EMBL" id="CRX39396.1"/>
    </source>
</evidence>
<accession>A0A0H5DRR0</accession>
<sequence length="190" mass="21441">MNRFVSTKIRTAYVTLFALIALAATPAMAADQDSYSIKKVGFVNFKSCVENSKAGKQEQASFESLKKQAEQTMQQREKELSELASKLQDPDYVDSLSKEAEADLKHKYRAMSQELMQQQQQLYQTLSQANFKIIQKLTDEVNKAAKAVAEKNGLDAVLNEEACFFYSKKLDVSTLIVQELDVMFDAESKK</sequence>
<dbReference type="Pfam" id="PF03938">
    <property type="entry name" value="OmpH"/>
    <property type="match status" value="1"/>
</dbReference>
<dbReference type="PANTHER" id="PTHR35089">
    <property type="entry name" value="CHAPERONE PROTEIN SKP"/>
    <property type="match status" value="1"/>
</dbReference>
<evidence type="ECO:0000256" key="1">
    <source>
        <dbReference type="ARBA" id="ARBA00009091"/>
    </source>
</evidence>
<dbReference type="OrthoDB" id="17869at2"/>
<dbReference type="Gene3D" id="3.30.910.20">
    <property type="entry name" value="Skp domain"/>
    <property type="match status" value="1"/>
</dbReference>
<keyword evidence="6" id="KW-1185">Reference proteome</keyword>
<dbReference type="InterPro" id="IPR024930">
    <property type="entry name" value="Skp_dom_sf"/>
</dbReference>
<feature type="chain" id="PRO_5005218601" evidence="4">
    <location>
        <begin position="30"/>
        <end position="190"/>
    </location>
</feature>
<name>A0A0H5DRR0_9BACT</name>
<dbReference type="AlphaFoldDB" id="A0A0H5DRR0"/>
<dbReference type="GO" id="GO:0050821">
    <property type="term" value="P:protein stabilization"/>
    <property type="evidence" value="ECO:0007669"/>
    <property type="project" value="TreeGrafter"/>
</dbReference>
<dbReference type="SMART" id="SM00935">
    <property type="entry name" value="OmpH"/>
    <property type="match status" value="1"/>
</dbReference>
<dbReference type="Proteomes" id="UP000220251">
    <property type="component" value="Unassembled WGS sequence"/>
</dbReference>